<protein>
    <recommendedName>
        <fullName evidence="2">VCBS repeat-containing protein</fullName>
    </recommendedName>
</protein>
<dbReference type="AlphaFoldDB" id="X0WVE3"/>
<feature type="non-terminal residue" evidence="1">
    <location>
        <position position="249"/>
    </location>
</feature>
<name>X0WVE3_9ZZZZ</name>
<evidence type="ECO:0000313" key="1">
    <source>
        <dbReference type="EMBL" id="GAG34939.1"/>
    </source>
</evidence>
<reference evidence="1" key="1">
    <citation type="journal article" date="2014" name="Front. Microbiol.">
        <title>High frequency of phylogenetically diverse reductive dehalogenase-homologous genes in deep subseafloor sedimentary metagenomes.</title>
        <authorList>
            <person name="Kawai M."/>
            <person name="Futagami T."/>
            <person name="Toyoda A."/>
            <person name="Takaki Y."/>
            <person name="Nishi S."/>
            <person name="Hori S."/>
            <person name="Arai W."/>
            <person name="Tsubouchi T."/>
            <person name="Morono Y."/>
            <person name="Uchiyama I."/>
            <person name="Ito T."/>
            <person name="Fujiyama A."/>
            <person name="Inagaki F."/>
            <person name="Takami H."/>
        </authorList>
    </citation>
    <scope>NUCLEOTIDE SEQUENCE</scope>
    <source>
        <strain evidence="1">Expedition CK06-06</strain>
    </source>
</reference>
<dbReference type="EMBL" id="BARS01044320">
    <property type="protein sequence ID" value="GAG34939.1"/>
    <property type="molecule type" value="Genomic_DNA"/>
</dbReference>
<organism evidence="1">
    <name type="scientific">marine sediment metagenome</name>
    <dbReference type="NCBI Taxonomy" id="412755"/>
    <lineage>
        <taxon>unclassified sequences</taxon>
        <taxon>metagenomes</taxon>
        <taxon>ecological metagenomes</taxon>
    </lineage>
</organism>
<evidence type="ECO:0008006" key="2">
    <source>
        <dbReference type="Google" id="ProtNLM"/>
    </source>
</evidence>
<accession>X0WVE3</accession>
<dbReference type="SUPFAM" id="SSF69318">
    <property type="entry name" value="Integrin alpha N-terminal domain"/>
    <property type="match status" value="1"/>
</dbReference>
<feature type="non-terminal residue" evidence="1">
    <location>
        <position position="1"/>
    </location>
</feature>
<comment type="caution">
    <text evidence="1">The sequence shown here is derived from an EMBL/GenBank/DDBJ whole genome shotgun (WGS) entry which is preliminary data.</text>
</comment>
<sequence>ENEGTDEDKKFAWLECLKTKAGKEIWLTDMADGKITHTPLDSKRWARYGYVSVWCTDWDDDGDVDLVASCQLYWLWMIENTGTRENPILAEPKKLEIGGKVYHSAPRLRPVMDDLDGDGQIELIHADPNWYLTMHRGPAAKGGPKFGEPQFLLDTKGNKIRLGSPDKPPPLVKTEADITWNCTPRCTLDVCDWDSDGRWDILVGTVLWSSPFPDCEILWYKNVGSNSEPVFELKRVTLDGGKPFLQPDS</sequence>
<proteinExistence type="predicted"/>
<dbReference type="InterPro" id="IPR028994">
    <property type="entry name" value="Integrin_alpha_N"/>
</dbReference>
<gene>
    <name evidence="1" type="ORF">S01H1_66984</name>
</gene>